<dbReference type="InterPro" id="IPR002060">
    <property type="entry name" value="Squ/phyt_synthse"/>
</dbReference>
<evidence type="ECO:0000256" key="9">
    <source>
        <dbReference type="ARBA" id="ARBA00022989"/>
    </source>
</evidence>
<evidence type="ECO:0000256" key="10">
    <source>
        <dbReference type="ARBA" id="ARBA00023011"/>
    </source>
</evidence>
<keyword evidence="13" id="KW-1207">Sterol metabolism</keyword>
<dbReference type="Gene3D" id="1.10.600.10">
    <property type="entry name" value="Farnesyl Diphosphate Synthase"/>
    <property type="match status" value="1"/>
</dbReference>
<dbReference type="UniPathway" id="UPA00767">
    <property type="reaction ID" value="UER00751"/>
</dbReference>
<dbReference type="CDD" id="cd00683">
    <property type="entry name" value="Trans_IPPS_HH"/>
    <property type="match status" value="1"/>
</dbReference>
<dbReference type="SUPFAM" id="SSF48576">
    <property type="entry name" value="Terpenoid synthases"/>
    <property type="match status" value="1"/>
</dbReference>
<dbReference type="FunFam" id="1.10.600.10:FF:000003">
    <property type="entry name" value="Farnesyl-diphosphate farnesyltransferase 1"/>
    <property type="match status" value="1"/>
</dbReference>
<keyword evidence="9 15" id="KW-1133">Transmembrane helix</keyword>
<dbReference type="GO" id="GO:0051996">
    <property type="term" value="F:squalene synthase [NAD(P)H] activity"/>
    <property type="evidence" value="ECO:0000318"/>
    <property type="project" value="GO_Central"/>
</dbReference>
<evidence type="ECO:0000256" key="5">
    <source>
        <dbReference type="ARBA" id="ARBA00022516"/>
    </source>
</evidence>
<dbReference type="PANTHER" id="PTHR11626">
    <property type="entry name" value="FARNESYL-DIPHOSPHATE FARNESYLTRANSFERASE"/>
    <property type="match status" value="1"/>
</dbReference>
<comment type="similarity">
    <text evidence="3 15">Belongs to the phytoene/squalene synthase family.</text>
</comment>
<name>B6K101_SCHJY</name>
<keyword evidence="18" id="KW-1185">Reference proteome</keyword>
<reference evidence="16 18" key="1">
    <citation type="journal article" date="2011" name="Science">
        <title>Comparative functional genomics of the fission yeasts.</title>
        <authorList>
            <person name="Rhind N."/>
            <person name="Chen Z."/>
            <person name="Yassour M."/>
            <person name="Thompson D.A."/>
            <person name="Haas B.J."/>
            <person name="Habib N."/>
            <person name="Wapinski I."/>
            <person name="Roy S."/>
            <person name="Lin M.F."/>
            <person name="Heiman D.I."/>
            <person name="Young S.K."/>
            <person name="Furuya K."/>
            <person name="Guo Y."/>
            <person name="Pidoux A."/>
            <person name="Chen H.M."/>
            <person name="Robbertse B."/>
            <person name="Goldberg J.M."/>
            <person name="Aoki K."/>
            <person name="Bayne E.H."/>
            <person name="Berlin A.M."/>
            <person name="Desjardins C.A."/>
            <person name="Dobbs E."/>
            <person name="Dukaj L."/>
            <person name="Fan L."/>
            <person name="FitzGerald M.G."/>
            <person name="French C."/>
            <person name="Gujja S."/>
            <person name="Hansen K."/>
            <person name="Keifenheim D."/>
            <person name="Levin J.Z."/>
            <person name="Mosher R.A."/>
            <person name="Mueller C.A."/>
            <person name="Pfiffner J."/>
            <person name="Priest M."/>
            <person name="Russ C."/>
            <person name="Smialowska A."/>
            <person name="Swoboda P."/>
            <person name="Sykes S.M."/>
            <person name="Vaughn M."/>
            <person name="Vengrova S."/>
            <person name="Yoder R."/>
            <person name="Zeng Q."/>
            <person name="Allshire R."/>
            <person name="Baulcombe D."/>
            <person name="Birren B.W."/>
            <person name="Brown W."/>
            <person name="Ekwall K."/>
            <person name="Kellis M."/>
            <person name="Leatherwood J."/>
            <person name="Levin H."/>
            <person name="Margalit H."/>
            <person name="Martienssen R."/>
            <person name="Nieduszynski C.A."/>
            <person name="Spatafora J.W."/>
            <person name="Friedman N."/>
            <person name="Dalgaard J.Z."/>
            <person name="Baumann P."/>
            <person name="Niki H."/>
            <person name="Regev A."/>
            <person name="Nusbaum C."/>
        </authorList>
    </citation>
    <scope>NUCLEOTIDE SEQUENCE [LARGE SCALE GENOMIC DNA]</scope>
    <source>
        <strain evidence="18">yFS275 / FY16936</strain>
    </source>
</reference>
<dbReference type="GeneID" id="7051098"/>
<evidence type="ECO:0000256" key="1">
    <source>
        <dbReference type="ARBA" id="ARBA00001946"/>
    </source>
</evidence>
<evidence type="ECO:0000256" key="4">
    <source>
        <dbReference type="ARBA" id="ARBA00012373"/>
    </source>
</evidence>
<dbReference type="EMBL" id="KE651166">
    <property type="protein sequence ID" value="EEB07622.1"/>
    <property type="molecule type" value="Genomic_DNA"/>
</dbReference>
<dbReference type="InterPro" id="IPR008949">
    <property type="entry name" value="Isoprenoid_synthase_dom_sf"/>
</dbReference>
<comment type="catalytic activity">
    <reaction evidence="15">
        <text>2 (2E,6E)-farnesyl diphosphate + NADH + H(+) = squalene + 2 diphosphate + NAD(+)</text>
        <dbReference type="Rhea" id="RHEA:32299"/>
        <dbReference type="ChEBI" id="CHEBI:15378"/>
        <dbReference type="ChEBI" id="CHEBI:15440"/>
        <dbReference type="ChEBI" id="CHEBI:33019"/>
        <dbReference type="ChEBI" id="CHEBI:57540"/>
        <dbReference type="ChEBI" id="CHEBI:57945"/>
        <dbReference type="ChEBI" id="CHEBI:175763"/>
        <dbReference type="EC" id="2.5.1.21"/>
    </reaction>
</comment>
<dbReference type="GO" id="GO:0005789">
    <property type="term" value="C:endoplasmic reticulum membrane"/>
    <property type="evidence" value="ECO:0000318"/>
    <property type="project" value="GO_Central"/>
</dbReference>
<keyword evidence="10" id="KW-0756">Sterol biosynthesis</keyword>
<dbReference type="PANTHER" id="PTHR11626:SF2">
    <property type="entry name" value="SQUALENE SYNTHASE"/>
    <property type="match status" value="1"/>
</dbReference>
<organism evidence="16 18">
    <name type="scientific">Schizosaccharomyces japonicus (strain yFS275 / FY16936)</name>
    <name type="common">Fission yeast</name>
    <dbReference type="NCBI Taxonomy" id="402676"/>
    <lineage>
        <taxon>Eukaryota</taxon>
        <taxon>Fungi</taxon>
        <taxon>Dikarya</taxon>
        <taxon>Ascomycota</taxon>
        <taxon>Taphrinomycotina</taxon>
        <taxon>Schizosaccharomycetes</taxon>
        <taxon>Schizosaccharomycetales</taxon>
        <taxon>Schizosaccharomycetaceae</taxon>
        <taxon>Schizosaccharomyces</taxon>
    </lineage>
</organism>
<dbReference type="VEuPathDB" id="FungiDB:SJAG_02719"/>
<dbReference type="HOGENOM" id="CLU_031981_2_1_1"/>
<comment type="function">
    <text evidence="15">Catalyzes the condensation of 2 farnesyl pyrophosphate (FPP) moieties to form squalene.</text>
</comment>
<evidence type="ECO:0000256" key="8">
    <source>
        <dbReference type="ARBA" id="ARBA00022955"/>
    </source>
</evidence>
<dbReference type="InterPro" id="IPR006449">
    <property type="entry name" value="Squal_synth-like"/>
</dbReference>
<comment type="pathway">
    <text evidence="15">Terpene metabolism; lanosterol biosynthesis; lanosterol from farnesyl diphosphate: step 1/3.</text>
</comment>
<dbReference type="OrthoDB" id="431150at2759"/>
<evidence type="ECO:0000256" key="12">
    <source>
        <dbReference type="ARBA" id="ARBA00023136"/>
    </source>
</evidence>
<keyword evidence="12 15" id="KW-0472">Membrane</keyword>
<keyword evidence="5" id="KW-0444">Lipid biosynthesis</keyword>
<dbReference type="Pfam" id="PF00494">
    <property type="entry name" value="SQS_PSY"/>
    <property type="match status" value="1"/>
</dbReference>
<dbReference type="STRING" id="402676.B6K101"/>
<keyword evidence="11" id="KW-0443">Lipid metabolism</keyword>
<evidence type="ECO:0000313" key="16">
    <source>
        <dbReference type="EMBL" id="EEB07622.1"/>
    </source>
</evidence>
<dbReference type="SFLD" id="SFLDG01018">
    <property type="entry name" value="Squalene/Phytoene_Synthase_Lik"/>
    <property type="match status" value="1"/>
</dbReference>
<comment type="cofactor">
    <cofactor evidence="1 15">
        <name>Mg(2+)</name>
        <dbReference type="ChEBI" id="CHEBI:18420"/>
    </cofactor>
</comment>
<evidence type="ECO:0000256" key="2">
    <source>
        <dbReference type="ARBA" id="ARBA00004370"/>
    </source>
</evidence>
<dbReference type="PROSITE" id="PS01045">
    <property type="entry name" value="SQUALEN_PHYTOEN_SYN_2"/>
    <property type="match status" value="1"/>
</dbReference>
<dbReference type="NCBIfam" id="TIGR01559">
    <property type="entry name" value="squal_synth"/>
    <property type="match status" value="1"/>
</dbReference>
<dbReference type="AlphaFoldDB" id="B6K101"/>
<keyword evidence="14" id="KW-0753">Steroid metabolism</keyword>
<feature type="transmembrane region" description="Helical" evidence="15">
    <location>
        <begin position="288"/>
        <end position="307"/>
    </location>
</feature>
<comment type="catalytic activity">
    <reaction evidence="15">
        <text>2 (2E,6E)-farnesyl diphosphate + NADPH + H(+) = squalene + 2 diphosphate + NADP(+)</text>
        <dbReference type="Rhea" id="RHEA:32295"/>
        <dbReference type="ChEBI" id="CHEBI:15378"/>
        <dbReference type="ChEBI" id="CHEBI:15440"/>
        <dbReference type="ChEBI" id="CHEBI:33019"/>
        <dbReference type="ChEBI" id="CHEBI:57783"/>
        <dbReference type="ChEBI" id="CHEBI:58349"/>
        <dbReference type="ChEBI" id="CHEBI:175763"/>
        <dbReference type="EC" id="2.5.1.21"/>
    </reaction>
</comment>
<dbReference type="GO" id="GO:1902767">
    <property type="term" value="P:isoprenoid biosynthetic process via mevalonate"/>
    <property type="evidence" value="ECO:0007669"/>
    <property type="project" value="EnsemblFungi"/>
</dbReference>
<dbReference type="InterPro" id="IPR033904">
    <property type="entry name" value="Trans_IPPS_HH"/>
</dbReference>
<keyword evidence="6 15" id="KW-0808">Transferase</keyword>
<keyword evidence="8" id="KW-0752">Steroid biosynthesis</keyword>
<evidence type="ECO:0000256" key="15">
    <source>
        <dbReference type="RuleBase" id="RU368088"/>
    </source>
</evidence>
<dbReference type="InterPro" id="IPR019845">
    <property type="entry name" value="Squalene/phytoene_synthase_CS"/>
</dbReference>
<evidence type="ECO:0000256" key="13">
    <source>
        <dbReference type="ARBA" id="ARBA00023166"/>
    </source>
</evidence>
<protein>
    <recommendedName>
        <fullName evidence="4 15">Squalene synthase</fullName>
        <shortName evidence="15">SQS</shortName>
        <shortName evidence="15">SS</shortName>
        <ecNumber evidence="4 15">2.5.1.21</ecNumber>
    </recommendedName>
</protein>
<comment type="subcellular location">
    <subcellularLocation>
        <location evidence="2">Membrane</location>
    </subcellularLocation>
</comment>
<dbReference type="Proteomes" id="UP000001744">
    <property type="component" value="Unassembled WGS sequence"/>
</dbReference>
<dbReference type="JaponicusDB" id="SJAG_02719">
    <property type="gene designation" value="erg9"/>
</dbReference>
<feature type="transmembrane region" description="Helical" evidence="15">
    <location>
        <begin position="418"/>
        <end position="441"/>
    </location>
</feature>
<sequence length="467" mass="53412">MGIIDRVEEIRCMCQYKLWHDEPNFEKDETIPGDLRRCYEFLKLTSRSFAAVIMELTPELRIAVMIFYLVLRGLDTIEDDMTISLEKKKPLLLDFYKFIEQPGWNFKESGPNEKDRQLLVEFEVVIAEYHNLKQGYRDVISSIAKEMGSGMAKYATLAEEHDGYSVESLEDFDMYCHYVAGLVGEGLSRLFANSDLETKDLAKQPALSNSVGLFLQKTNIIRDYREDFEDKRQFWPRAIWSKYTDDFGSFCEPGNVKALYCLSEIVANALEHAPSAIEYLCQLQNQQVFNFVAIPQCMAIATLAAVFKNPETFQTNVKIRKGQAVTIIMYAMNIKAVCDIFLRYTREIHAKNTPDDPNFLRISIACGKVEQACETAFPTRFRDMYEQAVATKMKAQKKGQKAVLSKKQKEEHKEAMQYFALSLVMGLIAIFTTLGVTLYFLGFDFTLNGVLSPSRIKNLFTSSSSSE</sequence>
<dbReference type="OMA" id="GEACQLM"/>
<evidence type="ECO:0000256" key="3">
    <source>
        <dbReference type="ARBA" id="ARBA00006251"/>
    </source>
</evidence>
<accession>B6K101</accession>
<evidence type="ECO:0000256" key="7">
    <source>
        <dbReference type="ARBA" id="ARBA00022692"/>
    </source>
</evidence>
<dbReference type="RefSeq" id="XP_002173915.1">
    <property type="nucleotide sequence ID" value="XM_002173879.2"/>
</dbReference>
<dbReference type="SFLD" id="SFLDS00005">
    <property type="entry name" value="Isoprenoid_Synthase_Type_I"/>
    <property type="match status" value="1"/>
</dbReference>
<dbReference type="GO" id="GO:0045338">
    <property type="term" value="P:farnesyl diphosphate metabolic process"/>
    <property type="evidence" value="ECO:0000318"/>
    <property type="project" value="GO_Central"/>
</dbReference>
<evidence type="ECO:0000256" key="11">
    <source>
        <dbReference type="ARBA" id="ARBA00023098"/>
    </source>
</evidence>
<proteinExistence type="inferred from homology"/>
<evidence type="ECO:0000313" key="17">
    <source>
        <dbReference type="JaponicusDB" id="SJAG_02719"/>
    </source>
</evidence>
<gene>
    <name evidence="17" type="primary">erg9</name>
    <name evidence="16" type="ORF">SJAG_02719</name>
</gene>
<keyword evidence="7 15" id="KW-0812">Transmembrane</keyword>
<dbReference type="GO" id="GO:0006696">
    <property type="term" value="P:ergosterol biosynthetic process"/>
    <property type="evidence" value="ECO:0000318"/>
    <property type="project" value="GO_Central"/>
</dbReference>
<dbReference type="EC" id="2.5.1.21" evidence="4 15"/>
<evidence type="ECO:0000313" key="18">
    <source>
        <dbReference type="Proteomes" id="UP000001744"/>
    </source>
</evidence>
<dbReference type="InterPro" id="IPR044844">
    <property type="entry name" value="Trans_IPPS_euk-type"/>
</dbReference>
<dbReference type="PROSITE" id="PS01044">
    <property type="entry name" value="SQUALEN_PHYTOEN_SYN_1"/>
    <property type="match status" value="1"/>
</dbReference>
<evidence type="ECO:0000256" key="14">
    <source>
        <dbReference type="ARBA" id="ARBA00023221"/>
    </source>
</evidence>
<dbReference type="GO" id="GO:0055056">
    <property type="term" value="F:D-glucose transmembrane transporter activity"/>
    <property type="evidence" value="ECO:0007669"/>
    <property type="project" value="UniProtKB-UniRule"/>
</dbReference>
<dbReference type="eggNOG" id="KOG1459">
    <property type="taxonomic scope" value="Eukaryota"/>
</dbReference>
<evidence type="ECO:0000256" key="6">
    <source>
        <dbReference type="ARBA" id="ARBA00022679"/>
    </source>
</evidence>